<organism evidence="6 7">
    <name type="scientific">Dendrothele bispora (strain CBS 962.96)</name>
    <dbReference type="NCBI Taxonomy" id="1314807"/>
    <lineage>
        <taxon>Eukaryota</taxon>
        <taxon>Fungi</taxon>
        <taxon>Dikarya</taxon>
        <taxon>Basidiomycota</taxon>
        <taxon>Agaricomycotina</taxon>
        <taxon>Agaricomycetes</taxon>
        <taxon>Agaricomycetidae</taxon>
        <taxon>Agaricales</taxon>
        <taxon>Agaricales incertae sedis</taxon>
        <taxon>Dendrothele</taxon>
    </lineage>
</organism>
<keyword evidence="4" id="KW-0413">Isomerase</keyword>
<keyword evidence="7" id="KW-1185">Reference proteome</keyword>
<dbReference type="InterPro" id="IPR029000">
    <property type="entry name" value="Cyclophilin-like_dom_sf"/>
</dbReference>
<evidence type="ECO:0000256" key="3">
    <source>
        <dbReference type="ARBA" id="ARBA00023110"/>
    </source>
</evidence>
<feature type="domain" description="PPIase cyclophilin-type" evidence="5">
    <location>
        <begin position="19"/>
        <end position="155"/>
    </location>
</feature>
<proteinExistence type="predicted"/>
<comment type="catalytic activity">
    <reaction evidence="1">
        <text>[protein]-peptidylproline (omega=180) = [protein]-peptidylproline (omega=0)</text>
        <dbReference type="Rhea" id="RHEA:16237"/>
        <dbReference type="Rhea" id="RHEA-COMP:10747"/>
        <dbReference type="Rhea" id="RHEA-COMP:10748"/>
        <dbReference type="ChEBI" id="CHEBI:83833"/>
        <dbReference type="ChEBI" id="CHEBI:83834"/>
        <dbReference type="EC" id="5.2.1.8"/>
    </reaction>
</comment>
<dbReference type="GO" id="GO:0006457">
    <property type="term" value="P:protein folding"/>
    <property type="evidence" value="ECO:0007669"/>
    <property type="project" value="TreeGrafter"/>
</dbReference>
<evidence type="ECO:0000259" key="5">
    <source>
        <dbReference type="PROSITE" id="PS50072"/>
    </source>
</evidence>
<accession>A0A4S8L548</accession>
<gene>
    <name evidence="6" type="ORF">K435DRAFT_807306</name>
</gene>
<dbReference type="PANTHER" id="PTHR11071:SF561">
    <property type="entry name" value="PEPTIDYL-PROLYL CIS-TRANS ISOMERASE D-RELATED"/>
    <property type="match status" value="1"/>
</dbReference>
<dbReference type="PRINTS" id="PR00153">
    <property type="entry name" value="CSAPPISMRASE"/>
</dbReference>
<dbReference type="AlphaFoldDB" id="A0A4S8L548"/>
<evidence type="ECO:0000313" key="6">
    <source>
        <dbReference type="EMBL" id="THU83706.1"/>
    </source>
</evidence>
<dbReference type="EMBL" id="ML179646">
    <property type="protein sequence ID" value="THU83706.1"/>
    <property type="molecule type" value="Genomic_DNA"/>
</dbReference>
<keyword evidence="3" id="KW-0697">Rotamase</keyword>
<dbReference type="SUPFAM" id="SSF50891">
    <property type="entry name" value="Cyclophilin-like"/>
    <property type="match status" value="1"/>
</dbReference>
<dbReference type="OrthoDB" id="2117453at2759"/>
<evidence type="ECO:0000256" key="4">
    <source>
        <dbReference type="ARBA" id="ARBA00023235"/>
    </source>
</evidence>
<dbReference type="InterPro" id="IPR002130">
    <property type="entry name" value="Cyclophilin-type_PPIase_dom"/>
</dbReference>
<evidence type="ECO:0000256" key="2">
    <source>
        <dbReference type="ARBA" id="ARBA00013194"/>
    </source>
</evidence>
<protein>
    <recommendedName>
        <fullName evidence="2">peptidylprolyl isomerase</fullName>
        <ecNumber evidence="2">5.2.1.8</ecNumber>
    </recommendedName>
</protein>
<evidence type="ECO:0000313" key="7">
    <source>
        <dbReference type="Proteomes" id="UP000297245"/>
    </source>
</evidence>
<dbReference type="GO" id="GO:0003755">
    <property type="term" value="F:peptidyl-prolyl cis-trans isomerase activity"/>
    <property type="evidence" value="ECO:0007669"/>
    <property type="project" value="UniProtKB-KW"/>
</dbReference>
<name>A0A4S8L548_DENBC</name>
<dbReference type="Gene3D" id="2.40.100.10">
    <property type="entry name" value="Cyclophilin-like"/>
    <property type="match status" value="1"/>
</dbReference>
<dbReference type="Pfam" id="PF00160">
    <property type="entry name" value="Pro_isomerase"/>
    <property type="match status" value="1"/>
</dbReference>
<dbReference type="GO" id="GO:0005737">
    <property type="term" value="C:cytoplasm"/>
    <property type="evidence" value="ECO:0007669"/>
    <property type="project" value="TreeGrafter"/>
</dbReference>
<dbReference type="EC" id="5.2.1.8" evidence="2"/>
<dbReference type="PANTHER" id="PTHR11071">
    <property type="entry name" value="PEPTIDYL-PROLYL CIS-TRANS ISOMERASE"/>
    <property type="match status" value="1"/>
</dbReference>
<sequence>MVGLKEWSTVTALQRVRHGSIVFELYDNVAPKTARNFRELATGQHGLVYWQPELIPLCNPPVHALGRRLHGNATGGKSIYGSKLPASPDFSRWQTPEKIPMVPSFSSTLSQRSGLIATHVFGEVVEGMDVVKAVEAKGPLSGKETRLSKEATSTPDLNETLIVHYLLRLSTSTTITFESHTKRGHLSCCFIQQDHLSNGLPMKLAPSRHGLHPGSTPDTTALVSPNETVFASCDWTVVLLQDIGVFVDGRSFPFGALILKRNIWTAPAALVTEMLGGGSNCNYVQFHPSESLTSPIPNATDAFFLLALSF</sequence>
<dbReference type="GO" id="GO:0016018">
    <property type="term" value="F:cyclosporin A binding"/>
    <property type="evidence" value="ECO:0007669"/>
    <property type="project" value="TreeGrafter"/>
</dbReference>
<reference evidence="6 7" key="1">
    <citation type="journal article" date="2019" name="Nat. Ecol. Evol.">
        <title>Megaphylogeny resolves global patterns of mushroom evolution.</title>
        <authorList>
            <person name="Varga T."/>
            <person name="Krizsan K."/>
            <person name="Foldi C."/>
            <person name="Dima B."/>
            <person name="Sanchez-Garcia M."/>
            <person name="Sanchez-Ramirez S."/>
            <person name="Szollosi G.J."/>
            <person name="Szarkandi J.G."/>
            <person name="Papp V."/>
            <person name="Albert L."/>
            <person name="Andreopoulos W."/>
            <person name="Angelini C."/>
            <person name="Antonin V."/>
            <person name="Barry K.W."/>
            <person name="Bougher N.L."/>
            <person name="Buchanan P."/>
            <person name="Buyck B."/>
            <person name="Bense V."/>
            <person name="Catcheside P."/>
            <person name="Chovatia M."/>
            <person name="Cooper J."/>
            <person name="Damon W."/>
            <person name="Desjardin D."/>
            <person name="Finy P."/>
            <person name="Geml J."/>
            <person name="Haridas S."/>
            <person name="Hughes K."/>
            <person name="Justo A."/>
            <person name="Karasinski D."/>
            <person name="Kautmanova I."/>
            <person name="Kiss B."/>
            <person name="Kocsube S."/>
            <person name="Kotiranta H."/>
            <person name="LaButti K.M."/>
            <person name="Lechner B.E."/>
            <person name="Liimatainen K."/>
            <person name="Lipzen A."/>
            <person name="Lukacs Z."/>
            <person name="Mihaltcheva S."/>
            <person name="Morgado L.N."/>
            <person name="Niskanen T."/>
            <person name="Noordeloos M.E."/>
            <person name="Ohm R.A."/>
            <person name="Ortiz-Santana B."/>
            <person name="Ovrebo C."/>
            <person name="Racz N."/>
            <person name="Riley R."/>
            <person name="Savchenko A."/>
            <person name="Shiryaev A."/>
            <person name="Soop K."/>
            <person name="Spirin V."/>
            <person name="Szebenyi C."/>
            <person name="Tomsovsky M."/>
            <person name="Tulloss R.E."/>
            <person name="Uehling J."/>
            <person name="Grigoriev I.V."/>
            <person name="Vagvolgyi C."/>
            <person name="Papp T."/>
            <person name="Martin F.M."/>
            <person name="Miettinen O."/>
            <person name="Hibbett D.S."/>
            <person name="Nagy L.G."/>
        </authorList>
    </citation>
    <scope>NUCLEOTIDE SEQUENCE [LARGE SCALE GENOMIC DNA]</scope>
    <source>
        <strain evidence="6 7">CBS 962.96</strain>
    </source>
</reference>
<evidence type="ECO:0000256" key="1">
    <source>
        <dbReference type="ARBA" id="ARBA00000971"/>
    </source>
</evidence>
<dbReference type="Proteomes" id="UP000297245">
    <property type="component" value="Unassembled WGS sequence"/>
</dbReference>
<dbReference type="PROSITE" id="PS50072">
    <property type="entry name" value="CSA_PPIASE_2"/>
    <property type="match status" value="1"/>
</dbReference>